<protein>
    <submittedName>
        <fullName evidence="2">Uncharacterized protein</fullName>
    </submittedName>
</protein>
<keyword evidence="3" id="KW-1185">Reference proteome</keyword>
<sequence length="66" mass="7370">MTNDFRYGNHSLMFTSNKNRLRAALKSADRAAPSRRLCRPRHAVRPAGGFEIDTPAGTARQAETVR</sequence>
<dbReference type="RefSeq" id="WP_182575349.1">
    <property type="nucleotide sequence ID" value="NZ_JACJHY010000025.1"/>
</dbReference>
<dbReference type="EMBL" id="JACJHZ010000025">
    <property type="protein sequence ID" value="MBA9022678.1"/>
    <property type="molecule type" value="Genomic_DNA"/>
</dbReference>
<evidence type="ECO:0000313" key="3">
    <source>
        <dbReference type="Proteomes" id="UP000587524"/>
    </source>
</evidence>
<feature type="region of interest" description="Disordered" evidence="1">
    <location>
        <begin position="40"/>
        <end position="66"/>
    </location>
</feature>
<evidence type="ECO:0000313" key="2">
    <source>
        <dbReference type="EMBL" id="MBA9022678.1"/>
    </source>
</evidence>
<organism evidence="2 3">
    <name type="scientific">Aminobacter ciceronei</name>
    <dbReference type="NCBI Taxonomy" id="150723"/>
    <lineage>
        <taxon>Bacteria</taxon>
        <taxon>Pseudomonadati</taxon>
        <taxon>Pseudomonadota</taxon>
        <taxon>Alphaproteobacteria</taxon>
        <taxon>Hyphomicrobiales</taxon>
        <taxon>Phyllobacteriaceae</taxon>
        <taxon>Aminobacter</taxon>
    </lineage>
</organism>
<gene>
    <name evidence="2" type="ORF">HNQ97_004694</name>
</gene>
<name>A0ABR6CDI7_9HYPH</name>
<evidence type="ECO:0000256" key="1">
    <source>
        <dbReference type="SAM" id="MobiDB-lite"/>
    </source>
</evidence>
<comment type="caution">
    <text evidence="2">The sequence shown here is derived from an EMBL/GenBank/DDBJ whole genome shotgun (WGS) entry which is preliminary data.</text>
</comment>
<dbReference type="Proteomes" id="UP000587524">
    <property type="component" value="Unassembled WGS sequence"/>
</dbReference>
<accession>A0ABR6CDI7</accession>
<proteinExistence type="predicted"/>
<reference evidence="2 3" key="1">
    <citation type="submission" date="2020-08" db="EMBL/GenBank/DDBJ databases">
        <title>Genomic Encyclopedia of Type Strains, Phase IV (KMG-IV): sequencing the most valuable type-strain genomes for metagenomic binning, comparative biology and taxonomic classification.</title>
        <authorList>
            <person name="Goeker M."/>
        </authorList>
    </citation>
    <scope>NUCLEOTIDE SEQUENCE [LARGE SCALE GENOMIC DNA]</scope>
    <source>
        <strain evidence="2 3">DSM 17455</strain>
    </source>
</reference>